<name>A0ABU6P2U9_9BACI</name>
<evidence type="ECO:0000256" key="1">
    <source>
        <dbReference type="SAM" id="MobiDB-lite"/>
    </source>
</evidence>
<dbReference type="Proteomes" id="UP001342826">
    <property type="component" value="Unassembled WGS sequence"/>
</dbReference>
<evidence type="ECO:0000313" key="3">
    <source>
        <dbReference type="Proteomes" id="UP001342826"/>
    </source>
</evidence>
<evidence type="ECO:0000313" key="2">
    <source>
        <dbReference type="EMBL" id="MED4402476.1"/>
    </source>
</evidence>
<reference evidence="2 3" key="1">
    <citation type="submission" date="2023-03" db="EMBL/GenBank/DDBJ databases">
        <title>Bacillus Genome Sequencing.</title>
        <authorList>
            <person name="Dunlap C."/>
        </authorList>
    </citation>
    <scope>NUCLEOTIDE SEQUENCE [LARGE SCALE GENOMIC DNA]</scope>
    <source>
        <strain evidence="2 3">NRS-1717</strain>
    </source>
</reference>
<dbReference type="RefSeq" id="WP_156483876.1">
    <property type="nucleotide sequence ID" value="NZ_JARTFQ010000005.1"/>
</dbReference>
<gene>
    <name evidence="2" type="ORF">P9271_14250</name>
</gene>
<feature type="compositionally biased region" description="Polar residues" evidence="1">
    <location>
        <begin position="42"/>
        <end position="53"/>
    </location>
</feature>
<organism evidence="2 3">
    <name type="scientific">Metabacillus fastidiosus</name>
    <dbReference type="NCBI Taxonomy" id="1458"/>
    <lineage>
        <taxon>Bacteria</taxon>
        <taxon>Bacillati</taxon>
        <taxon>Bacillota</taxon>
        <taxon>Bacilli</taxon>
        <taxon>Bacillales</taxon>
        <taxon>Bacillaceae</taxon>
        <taxon>Metabacillus</taxon>
    </lineage>
</organism>
<proteinExistence type="predicted"/>
<keyword evidence="3" id="KW-1185">Reference proteome</keyword>
<accession>A0ABU6P2U9</accession>
<dbReference type="GeneID" id="301143491"/>
<feature type="compositionally biased region" description="Basic and acidic residues" evidence="1">
    <location>
        <begin position="1"/>
        <end position="11"/>
    </location>
</feature>
<comment type="caution">
    <text evidence="2">The sequence shown here is derived from an EMBL/GenBank/DDBJ whole genome shotgun (WGS) entry which is preliminary data.</text>
</comment>
<sequence length="53" mass="6172">MPRENQEELRTQVEYGNLDQRGDLTGLDSDKANYPRRPQHVSIKQQQTDETGQ</sequence>
<dbReference type="EMBL" id="JARTFS010000012">
    <property type="protein sequence ID" value="MED4402476.1"/>
    <property type="molecule type" value="Genomic_DNA"/>
</dbReference>
<feature type="region of interest" description="Disordered" evidence="1">
    <location>
        <begin position="1"/>
        <end position="53"/>
    </location>
</feature>
<protein>
    <submittedName>
        <fullName evidence="2">Uncharacterized protein</fullName>
    </submittedName>
</protein>